<dbReference type="VEuPathDB" id="FungiDB:SDRG_02533"/>
<dbReference type="STRING" id="1156394.T0QYV7"/>
<name>T0QYV7_SAPDV</name>
<dbReference type="GO" id="GO:0004526">
    <property type="term" value="F:ribonuclease P activity"/>
    <property type="evidence" value="ECO:0007669"/>
    <property type="project" value="TreeGrafter"/>
</dbReference>
<dbReference type="GeneID" id="19943260"/>
<dbReference type="InterPro" id="IPR013893">
    <property type="entry name" value="RNase_P_Rpp40"/>
</dbReference>
<gene>
    <name evidence="1" type="ORF">SDRG_02533</name>
</gene>
<protein>
    <submittedName>
        <fullName evidence="1">Uncharacterized protein</fullName>
    </submittedName>
</protein>
<organism evidence="1 2">
    <name type="scientific">Saprolegnia diclina (strain VS20)</name>
    <dbReference type="NCBI Taxonomy" id="1156394"/>
    <lineage>
        <taxon>Eukaryota</taxon>
        <taxon>Sar</taxon>
        <taxon>Stramenopiles</taxon>
        <taxon>Oomycota</taxon>
        <taxon>Saprolegniomycetes</taxon>
        <taxon>Saprolegniales</taxon>
        <taxon>Saprolegniaceae</taxon>
        <taxon>Saprolegnia</taxon>
    </lineage>
</organism>
<sequence length="361" mass="39327">MIHMAALPLNRHLVHTSTWSDPRSRAWDLVDAHPLNQQVDVFLPSATPGSVGPLAREGFFFYAMRVSPLALLQECLAKPELRYYATLKNAPIDGANTLGLFPSGHLVLVLDHETYTQFGLVGEKIATASGEALHGRRYRVVIELHANNMVDAASSFRARVLACVARFPPLDLLICAVNGRGSFQTIAITDANDAVDDESDASVRKRIEVTSQVQAFAAIALPAQISTTCDRNEIAAVYEWLGLVACRLLSPLSDEYLSTYVSPVEATTPGRAVSLRWRGLIPDTLVRTAVEYAKKQVADGVAPLAAVSVWGFPDTVASWWQKGHRRDHGFQLEGANGYTVLCLPNDTYCIVQSLGAQDATV</sequence>
<dbReference type="PANTHER" id="PTHR15396">
    <property type="entry name" value="RIBONUCLEASE P PROTEIN SUBUNIT P40"/>
    <property type="match status" value="1"/>
</dbReference>
<dbReference type="RefSeq" id="XP_008606350.1">
    <property type="nucleotide sequence ID" value="XM_008608128.1"/>
</dbReference>
<dbReference type="GO" id="GO:0001682">
    <property type="term" value="P:tRNA 5'-leader removal"/>
    <property type="evidence" value="ECO:0007669"/>
    <property type="project" value="InterPro"/>
</dbReference>
<dbReference type="Pfam" id="PF08584">
    <property type="entry name" value="Ribonuc_P_40"/>
    <property type="match status" value="1"/>
</dbReference>
<dbReference type="EMBL" id="JH767137">
    <property type="protein sequence ID" value="EQC39876.1"/>
    <property type="molecule type" value="Genomic_DNA"/>
</dbReference>
<dbReference type="InParanoid" id="T0QYV7"/>
<evidence type="ECO:0000313" key="1">
    <source>
        <dbReference type="EMBL" id="EQC39876.1"/>
    </source>
</evidence>
<dbReference type="OrthoDB" id="63112at2759"/>
<evidence type="ECO:0000313" key="2">
    <source>
        <dbReference type="Proteomes" id="UP000030762"/>
    </source>
</evidence>
<dbReference type="eggNOG" id="ENOG502QSAV">
    <property type="taxonomic scope" value="Eukaryota"/>
</dbReference>
<dbReference type="PANTHER" id="PTHR15396:SF1">
    <property type="entry name" value="RIBONUCLEASE P PROTEIN SUBUNIT P40"/>
    <property type="match status" value="1"/>
</dbReference>
<dbReference type="GO" id="GO:0030681">
    <property type="term" value="C:multimeric ribonuclease P complex"/>
    <property type="evidence" value="ECO:0007669"/>
    <property type="project" value="TreeGrafter"/>
</dbReference>
<dbReference type="GO" id="GO:0000171">
    <property type="term" value="F:ribonuclease MRP activity"/>
    <property type="evidence" value="ECO:0007669"/>
    <property type="project" value="TreeGrafter"/>
</dbReference>
<dbReference type="AlphaFoldDB" id="T0QYV7"/>
<dbReference type="OMA" id="HAYNCRV"/>
<keyword evidence="2" id="KW-1185">Reference proteome</keyword>
<dbReference type="GO" id="GO:0000447">
    <property type="term" value="P:endonucleolytic cleavage in ITS1 to separate SSU-rRNA from 5.8S rRNA and LSU-rRNA from tricistronic rRNA transcript (SSU-rRNA, 5.8S rRNA, LSU-rRNA)"/>
    <property type="evidence" value="ECO:0007669"/>
    <property type="project" value="TreeGrafter"/>
</dbReference>
<accession>T0QYV7</accession>
<proteinExistence type="predicted"/>
<reference evidence="1 2" key="1">
    <citation type="submission" date="2012-04" db="EMBL/GenBank/DDBJ databases">
        <title>The Genome Sequence of Saprolegnia declina VS20.</title>
        <authorList>
            <consortium name="The Broad Institute Genome Sequencing Platform"/>
            <person name="Russ C."/>
            <person name="Nusbaum C."/>
            <person name="Tyler B."/>
            <person name="van West P."/>
            <person name="Dieguez-Uribeondo J."/>
            <person name="de Bruijn I."/>
            <person name="Tripathy S."/>
            <person name="Jiang R."/>
            <person name="Young S.K."/>
            <person name="Zeng Q."/>
            <person name="Gargeya S."/>
            <person name="Fitzgerald M."/>
            <person name="Haas B."/>
            <person name="Abouelleil A."/>
            <person name="Alvarado L."/>
            <person name="Arachchi H.M."/>
            <person name="Berlin A."/>
            <person name="Chapman S.B."/>
            <person name="Goldberg J."/>
            <person name="Griggs A."/>
            <person name="Gujja S."/>
            <person name="Hansen M."/>
            <person name="Howarth C."/>
            <person name="Imamovic A."/>
            <person name="Larimer J."/>
            <person name="McCowen C."/>
            <person name="Montmayeur A."/>
            <person name="Murphy C."/>
            <person name="Neiman D."/>
            <person name="Pearson M."/>
            <person name="Priest M."/>
            <person name="Roberts A."/>
            <person name="Saif S."/>
            <person name="Shea T."/>
            <person name="Sisk P."/>
            <person name="Sykes S."/>
            <person name="Wortman J."/>
            <person name="Nusbaum C."/>
            <person name="Birren B."/>
        </authorList>
    </citation>
    <scope>NUCLEOTIDE SEQUENCE [LARGE SCALE GENOMIC DNA]</scope>
    <source>
        <strain evidence="1 2">VS20</strain>
    </source>
</reference>
<dbReference type="Proteomes" id="UP000030762">
    <property type="component" value="Unassembled WGS sequence"/>
</dbReference>
<dbReference type="GO" id="GO:0000172">
    <property type="term" value="C:ribonuclease MRP complex"/>
    <property type="evidence" value="ECO:0007669"/>
    <property type="project" value="TreeGrafter"/>
</dbReference>